<dbReference type="OrthoDB" id="6156557at2759"/>
<keyword evidence="3" id="KW-1185">Reference proteome</keyword>
<evidence type="ECO:0000256" key="1">
    <source>
        <dbReference type="SAM" id="Phobius"/>
    </source>
</evidence>
<organism evidence="3 4">
    <name type="scientific">Crassostrea virginica</name>
    <name type="common">Eastern oyster</name>
    <dbReference type="NCBI Taxonomy" id="6565"/>
    <lineage>
        <taxon>Eukaryota</taxon>
        <taxon>Metazoa</taxon>
        <taxon>Spiralia</taxon>
        <taxon>Lophotrochozoa</taxon>
        <taxon>Mollusca</taxon>
        <taxon>Bivalvia</taxon>
        <taxon>Autobranchia</taxon>
        <taxon>Pteriomorphia</taxon>
        <taxon>Ostreida</taxon>
        <taxon>Ostreoidea</taxon>
        <taxon>Ostreidae</taxon>
        <taxon>Crassostrea</taxon>
    </lineage>
</organism>
<dbReference type="AlphaFoldDB" id="A0A8B8AHL1"/>
<evidence type="ECO:0000259" key="2">
    <source>
        <dbReference type="Pfam" id="PF12248"/>
    </source>
</evidence>
<feature type="domain" description="Farnesoic acid O-methyl transferase" evidence="2">
    <location>
        <begin position="56"/>
        <end position="175"/>
    </location>
</feature>
<feature type="transmembrane region" description="Helical" evidence="1">
    <location>
        <begin position="228"/>
        <end position="248"/>
    </location>
</feature>
<dbReference type="Pfam" id="PF12248">
    <property type="entry name" value="Methyltransf_FA"/>
    <property type="match status" value="1"/>
</dbReference>
<dbReference type="GeneID" id="111101330"/>
<dbReference type="RefSeq" id="XP_022289489.1">
    <property type="nucleotide sequence ID" value="XM_022433781.1"/>
</dbReference>
<dbReference type="KEGG" id="cvn:111101330"/>
<feature type="transmembrane region" description="Helical" evidence="1">
    <location>
        <begin position="12"/>
        <end position="31"/>
    </location>
</feature>
<reference evidence="4" key="1">
    <citation type="submission" date="2025-08" db="UniProtKB">
        <authorList>
            <consortium name="RefSeq"/>
        </authorList>
    </citation>
    <scope>IDENTIFICATION</scope>
    <source>
        <tissue evidence="4">Whole sample</tissue>
    </source>
</reference>
<keyword evidence="1" id="KW-1133">Transmembrane helix</keyword>
<keyword evidence="1" id="KW-0472">Membrane</keyword>
<protein>
    <submittedName>
        <fullName evidence="4">Uncharacterized protein LOC111101330 isoform X1</fullName>
    </submittedName>
</protein>
<dbReference type="Proteomes" id="UP000694844">
    <property type="component" value="Chromosome 6"/>
</dbReference>
<evidence type="ECO:0000313" key="3">
    <source>
        <dbReference type="Proteomes" id="UP000694844"/>
    </source>
</evidence>
<keyword evidence="1" id="KW-0812">Transmembrane</keyword>
<accession>A0A8B8AHL1</accession>
<evidence type="ECO:0000313" key="4">
    <source>
        <dbReference type="RefSeq" id="XP_022289489.1"/>
    </source>
</evidence>
<name>A0A8B8AHL1_CRAVI</name>
<gene>
    <name evidence="4" type="primary">LOC111101330</name>
</gene>
<dbReference type="InterPro" id="IPR022041">
    <property type="entry name" value="Methyltransf_FA"/>
</dbReference>
<sequence length="376" mass="42241">MATETDRRSFSCISNYIYGLFFFFVIARSAADYDIQVPTPDLYRYLYLTKYGIPAPNSTHMMFRVRACNDAHVVLRSSGRKELEIVLGGWSNTISCLRTQVQGSCRRRYNGRVLNCKNYQEFVISWEEGRIMVGKMNSGFRDLILDFKLRKPLSNVQIGVSTGFGASGIWMFEDPEPTTLTPKWSTFKTTTTKNSSTEGLTTNSGFLDAQFVNNGDGTAGTSESFSGVAVAVGVLSVLVLAAVGTLLWRKKFRSVGTSPKLAIVNPAYEGKEMNTYETIQRDCFEENMYTDINSLDVTKMADNNGFYDTAEPLDEKNMYLRMIDGASSGDDTRGNSRYLSMAYNEGIDTRVTQQDNPPKYYVDDTYLMPTPSIKKR</sequence>
<proteinExistence type="predicted"/>